<gene>
    <name evidence="5" type="ORF">AAG747_27095</name>
</gene>
<reference evidence="5 6" key="1">
    <citation type="submission" date="2024-04" db="EMBL/GenBank/DDBJ databases">
        <title>Novel genus in family Flammeovirgaceae.</title>
        <authorList>
            <person name="Nguyen T.H."/>
            <person name="Vuong T.Q."/>
            <person name="Le H."/>
            <person name="Kim S.-G."/>
        </authorList>
    </citation>
    <scope>NUCLEOTIDE SEQUENCE [LARGE SCALE GENOMIC DNA]</scope>
    <source>
        <strain evidence="5 6">JCM 23209</strain>
    </source>
</reference>
<dbReference type="InterPro" id="IPR008969">
    <property type="entry name" value="CarboxyPept-like_regulatory"/>
</dbReference>
<keyword evidence="6" id="KW-1185">Reference proteome</keyword>
<dbReference type="EMBL" id="JBDKWZ010000024">
    <property type="protein sequence ID" value="MEN7551611.1"/>
    <property type="molecule type" value="Genomic_DNA"/>
</dbReference>
<dbReference type="AlphaFoldDB" id="A0AAW9SEZ2"/>
<dbReference type="SUPFAM" id="SSF56935">
    <property type="entry name" value="Porins"/>
    <property type="match status" value="1"/>
</dbReference>
<dbReference type="InterPro" id="IPR041700">
    <property type="entry name" value="OMP_b-brl_3"/>
</dbReference>
<feature type="domain" description="Outer membrane protein beta-barrel" evidence="4">
    <location>
        <begin position="465"/>
        <end position="833"/>
    </location>
</feature>
<organism evidence="5 6">
    <name type="scientific">Rapidithrix thailandica</name>
    <dbReference type="NCBI Taxonomy" id="413964"/>
    <lineage>
        <taxon>Bacteria</taxon>
        <taxon>Pseudomonadati</taxon>
        <taxon>Bacteroidota</taxon>
        <taxon>Cytophagia</taxon>
        <taxon>Cytophagales</taxon>
        <taxon>Flammeovirgaceae</taxon>
        <taxon>Rapidithrix</taxon>
    </lineage>
</organism>
<dbReference type="SUPFAM" id="SSF49464">
    <property type="entry name" value="Carboxypeptidase regulatory domain-like"/>
    <property type="match status" value="1"/>
</dbReference>
<evidence type="ECO:0000313" key="5">
    <source>
        <dbReference type="EMBL" id="MEN7551611.1"/>
    </source>
</evidence>
<evidence type="ECO:0000256" key="2">
    <source>
        <dbReference type="ARBA" id="ARBA00023136"/>
    </source>
</evidence>
<evidence type="ECO:0000256" key="3">
    <source>
        <dbReference type="ARBA" id="ARBA00023237"/>
    </source>
</evidence>
<keyword evidence="3" id="KW-0998">Cell outer membrane</keyword>
<evidence type="ECO:0000313" key="6">
    <source>
        <dbReference type="Proteomes" id="UP001403385"/>
    </source>
</evidence>
<name>A0AAW9SEZ2_9BACT</name>
<evidence type="ECO:0000256" key="1">
    <source>
        <dbReference type="ARBA" id="ARBA00004442"/>
    </source>
</evidence>
<sequence>MNKYRHILPLYQHWLTLLLLGISLQLSAQSSKPALNGRLVDATSQEPLVGASVLLKVENDSLFAAVTTDQEGVFVFSKVPDTPFTLQVSYIGYETYQKVFQSVSKPQLGNIPMKEDTKILDEVKVEGKVPVGEVKGDTVVYNANAFKTRPDADAENLIGKMPGIVIDGGTVKANGEDVKQVLVDGKPFFGNDPNIALKNLPAEVIDKIEVFDKKSEQAQFTGFDDGETSKTINIVTRVDKRNGQFGKIYAGGGLDEKYMAGGNLNFFNGKQRISVIGMTNNVNQQNFSTQDLLGVVGSGGSRRFGGGRGGGRRGGGMGASTNDFLVGSQNGITTTDAFGINFQDEWGKKIEINANYFYNRSANTSKEVLSREYLFSGDSSQYYQEESFGNSNNFNHRFNLRMDYKISDQTSVLLRPSLNFQSNNAEGEFTGLNRLQDGQLLSQALNRSSSEMSGYNISNLLLLRHKFAKRGRTFSVRLNTTWDNKDGESQLWSLNQNLKTDVADTVNQLTDSRSNSFSYNTNVSYTEPIGKTGSLQVEYSFGNNNSSSDKRAYQFEAISEGYTLLDSTLSNVFENDYFTQRAGLGYRIRTGKLMFMANVSYQHASLENEKTLPDAFGMDRSYTNLLPRMMLRVRFDKQSHLRLMYRTRTSQPSISQLQDVVNNANPLQLSLGNPALDQSYAHTLSLSFRKINPEKSTSLIAMVHTTLTNDYIGNKTTFVQQDTVINGQSLLAGGQYSQPVNLNGSWNVRSFFAYGFYLKPIKSNLNMNTSVSFSNSPNILNEELNETFTTNLSQGLVLSSNINEKVDFTLSTTANYNIVRNSLQESLNNNYYMQKTGLKFYWNFWKTLFFDNNLNHQFYSGLSEDMNQSYFLWNMSAGFKFTKNNRAEVKLTVFDLLDQNQNIQRNVTNAYIEDSRTEILQQYYMLTFTYNLRNFGNSKS</sequence>
<dbReference type="GO" id="GO:0009279">
    <property type="term" value="C:cell outer membrane"/>
    <property type="evidence" value="ECO:0007669"/>
    <property type="project" value="UniProtKB-SubCell"/>
</dbReference>
<dbReference type="Proteomes" id="UP001403385">
    <property type="component" value="Unassembled WGS sequence"/>
</dbReference>
<proteinExistence type="predicted"/>
<dbReference type="Gene3D" id="2.40.170.20">
    <property type="entry name" value="TonB-dependent receptor, beta-barrel domain"/>
    <property type="match status" value="1"/>
</dbReference>
<comment type="caution">
    <text evidence="5">The sequence shown here is derived from an EMBL/GenBank/DDBJ whole genome shotgun (WGS) entry which is preliminary data.</text>
</comment>
<protein>
    <submittedName>
        <fullName evidence="5">TonB-dependent receptor</fullName>
    </submittedName>
</protein>
<evidence type="ECO:0000259" key="4">
    <source>
        <dbReference type="Pfam" id="PF14905"/>
    </source>
</evidence>
<dbReference type="Pfam" id="PF13715">
    <property type="entry name" value="CarbopepD_reg_2"/>
    <property type="match status" value="1"/>
</dbReference>
<dbReference type="InterPro" id="IPR036942">
    <property type="entry name" value="Beta-barrel_TonB_sf"/>
</dbReference>
<dbReference type="RefSeq" id="WP_346824391.1">
    <property type="nucleotide sequence ID" value="NZ_JBDKWZ010000024.1"/>
</dbReference>
<dbReference type="Gene3D" id="2.60.40.1120">
    <property type="entry name" value="Carboxypeptidase-like, regulatory domain"/>
    <property type="match status" value="1"/>
</dbReference>
<comment type="subcellular location">
    <subcellularLocation>
        <location evidence="1">Cell outer membrane</location>
    </subcellularLocation>
</comment>
<keyword evidence="5" id="KW-0675">Receptor</keyword>
<keyword evidence="2" id="KW-0472">Membrane</keyword>
<accession>A0AAW9SEZ2</accession>
<dbReference type="Pfam" id="PF14905">
    <property type="entry name" value="OMP_b-brl_3"/>
    <property type="match status" value="1"/>
</dbReference>